<dbReference type="InterPro" id="IPR000515">
    <property type="entry name" value="MetI-like"/>
</dbReference>
<dbReference type="GO" id="GO:0005315">
    <property type="term" value="F:phosphate transmembrane transporter activity"/>
    <property type="evidence" value="ECO:0007669"/>
    <property type="project" value="InterPro"/>
</dbReference>
<dbReference type="GO" id="GO:0035435">
    <property type="term" value="P:phosphate ion transmembrane transport"/>
    <property type="evidence" value="ECO:0007669"/>
    <property type="project" value="InterPro"/>
</dbReference>
<feature type="transmembrane region" description="Helical" evidence="10">
    <location>
        <begin position="172"/>
        <end position="199"/>
    </location>
</feature>
<feature type="transmembrane region" description="Helical" evidence="10">
    <location>
        <begin position="119"/>
        <end position="152"/>
    </location>
</feature>
<dbReference type="Pfam" id="PF00528">
    <property type="entry name" value="BPD_transp_1"/>
    <property type="match status" value="1"/>
</dbReference>
<feature type="transmembrane region" description="Helical" evidence="10">
    <location>
        <begin position="243"/>
        <end position="262"/>
    </location>
</feature>
<dbReference type="PROSITE" id="PS50928">
    <property type="entry name" value="ABC_TM1"/>
    <property type="match status" value="1"/>
</dbReference>
<accession>A0AAW9HP34</accession>
<evidence type="ECO:0000256" key="2">
    <source>
        <dbReference type="ARBA" id="ARBA00004651"/>
    </source>
</evidence>
<keyword evidence="15" id="KW-1185">Reference proteome</keyword>
<feature type="transmembrane region" description="Helical" evidence="10">
    <location>
        <begin position="358"/>
        <end position="381"/>
    </location>
</feature>
<dbReference type="PANTHER" id="PTHR42922">
    <property type="entry name" value="PHOSPHATE TRANSPORT SYSTEM PERMEASE PROTEIN PSTA"/>
    <property type="match status" value="1"/>
</dbReference>
<evidence type="ECO:0000256" key="9">
    <source>
        <dbReference type="ARBA" id="ARBA00023136"/>
    </source>
</evidence>
<evidence type="ECO:0000256" key="4">
    <source>
        <dbReference type="ARBA" id="ARBA00022448"/>
    </source>
</evidence>
<dbReference type="SUPFAM" id="SSF161098">
    <property type="entry name" value="MetI-like"/>
    <property type="match status" value="1"/>
</dbReference>
<comment type="subcellular location">
    <subcellularLocation>
        <location evidence="2 10">Cell membrane</location>
        <topology evidence="2 10">Multi-pass membrane protein</topology>
    </subcellularLocation>
</comment>
<keyword evidence="6" id="KW-0592">Phosphate transport</keyword>
<dbReference type="GeneID" id="92813072"/>
<evidence type="ECO:0000256" key="10">
    <source>
        <dbReference type="RuleBase" id="RU363043"/>
    </source>
</evidence>
<keyword evidence="7 10" id="KW-0812">Transmembrane</keyword>
<evidence type="ECO:0000313" key="14">
    <source>
        <dbReference type="EMBL" id="MDY5146093.1"/>
    </source>
</evidence>
<evidence type="ECO:0000256" key="11">
    <source>
        <dbReference type="SAM" id="MobiDB-lite"/>
    </source>
</evidence>
<evidence type="ECO:0000256" key="3">
    <source>
        <dbReference type="ARBA" id="ARBA00007069"/>
    </source>
</evidence>
<dbReference type="InterPro" id="IPR051408">
    <property type="entry name" value="Phosphate_transprt_permease"/>
</dbReference>
<proteinExistence type="inferred from homology"/>
<evidence type="ECO:0000256" key="7">
    <source>
        <dbReference type="ARBA" id="ARBA00022692"/>
    </source>
</evidence>
<evidence type="ECO:0000259" key="12">
    <source>
        <dbReference type="PROSITE" id="PS50928"/>
    </source>
</evidence>
<feature type="domain" description="ABC transmembrane type-1" evidence="12">
    <location>
        <begin position="173"/>
        <end position="377"/>
    </location>
</feature>
<evidence type="ECO:0000313" key="13">
    <source>
        <dbReference type="EMBL" id="MDY5140543.1"/>
    </source>
</evidence>
<evidence type="ECO:0000256" key="5">
    <source>
        <dbReference type="ARBA" id="ARBA00022475"/>
    </source>
</evidence>
<dbReference type="Proteomes" id="UP001284901">
    <property type="component" value="Unassembled WGS sequence"/>
</dbReference>
<dbReference type="GO" id="GO:0005886">
    <property type="term" value="C:plasma membrane"/>
    <property type="evidence" value="ECO:0007669"/>
    <property type="project" value="UniProtKB-SubCell"/>
</dbReference>
<evidence type="ECO:0000256" key="1">
    <source>
        <dbReference type="ARBA" id="ARBA00003510"/>
    </source>
</evidence>
<dbReference type="Proteomes" id="UP001288320">
    <property type="component" value="Unassembled WGS sequence"/>
</dbReference>
<dbReference type="EMBL" id="JAWNFV010000007">
    <property type="protein sequence ID" value="MDY5140543.1"/>
    <property type="molecule type" value="Genomic_DNA"/>
</dbReference>
<keyword evidence="5 10" id="KW-1003">Cell membrane</keyword>
<gene>
    <name evidence="13" type="primary">pstA</name>
    <name evidence="13" type="ORF">R6G74_04345</name>
    <name evidence="14" type="ORF">R6P33_03495</name>
</gene>
<dbReference type="EMBL" id="JAWNFY010000007">
    <property type="protein sequence ID" value="MDY5146093.1"/>
    <property type="molecule type" value="Genomic_DNA"/>
</dbReference>
<evidence type="ECO:0000313" key="16">
    <source>
        <dbReference type="Proteomes" id="UP001288320"/>
    </source>
</evidence>
<feature type="compositionally biased region" description="Polar residues" evidence="11">
    <location>
        <begin position="1"/>
        <end position="11"/>
    </location>
</feature>
<reference evidence="13 15" key="1">
    <citation type="submission" date="2023-10" db="EMBL/GenBank/DDBJ databases">
        <title>Whole Genome based description of the genera Actinobaculum and Actinotignum reveals a complex phylogenetic relationship within the species included in the genus Actinotignum.</title>
        <authorList>
            <person name="Jensen C.S."/>
            <person name="Dargis R."/>
            <person name="Kemp M."/>
            <person name="Christensen J.J."/>
        </authorList>
    </citation>
    <scope>NUCLEOTIDE SEQUENCE</scope>
    <source>
        <strain evidence="14 15">SLA_B089</strain>
        <strain evidence="13">SLA_B245</strain>
    </source>
</reference>
<evidence type="ECO:0000256" key="8">
    <source>
        <dbReference type="ARBA" id="ARBA00022989"/>
    </source>
</evidence>
<dbReference type="Gene3D" id="1.10.3720.10">
    <property type="entry name" value="MetI-like"/>
    <property type="match status" value="1"/>
</dbReference>
<sequence>MSTDVTQTPASQPDGGAHALPGSGTLPGGNGGNARAGSTDTVTEGTPIFASEYGRLPKFFNWAVLVVCMLASWLLFHFGFKADSLFGAVLVGLLVFFLVIRIVGYAVEGPRRGANRMATVLITSAFVLAVLPLLSLLYTVIVEALPILSYSFLNNSTLGMSLPGAQPGLGHAIVGTLIITGITALIAIPLGILTAIYLVEYNRGGWFGRSVTFLVDIMTGIPSIVAGLFAAAIVPVLAPALGFRNGIMGAVALVVLMTPIVVRNTEEMLRIVSNELREASYALGVTKSRTIIKVVLRTALPGIVSGCVIAIARVIGESAPLMITASVSDTFNYSLFNGPMMTLPVFVYSQFKANNLDLAWGGALVLVFIVLVFNLLARLIAHIFAPKGR</sequence>
<feature type="region of interest" description="Disordered" evidence="11">
    <location>
        <begin position="1"/>
        <end position="40"/>
    </location>
</feature>
<evidence type="ECO:0000313" key="15">
    <source>
        <dbReference type="Proteomes" id="UP001284901"/>
    </source>
</evidence>
<dbReference type="CDD" id="cd06261">
    <property type="entry name" value="TM_PBP2"/>
    <property type="match status" value="1"/>
</dbReference>
<dbReference type="PANTHER" id="PTHR42922:SF1">
    <property type="entry name" value="PHOSPHATE TRANSPORT SYSTEM PERMEASE PROTEIN PSTA"/>
    <property type="match status" value="1"/>
</dbReference>
<evidence type="ECO:0000256" key="6">
    <source>
        <dbReference type="ARBA" id="ARBA00022592"/>
    </source>
</evidence>
<feature type="transmembrane region" description="Helical" evidence="10">
    <location>
        <begin position="85"/>
        <end position="107"/>
    </location>
</feature>
<name>A0AAW9HP34_9ACTO</name>
<keyword evidence="8 10" id="KW-1133">Transmembrane helix</keyword>
<organism evidence="13 16">
    <name type="scientific">Actinotignum timonense</name>
    <dbReference type="NCBI Taxonomy" id="1870995"/>
    <lineage>
        <taxon>Bacteria</taxon>
        <taxon>Bacillati</taxon>
        <taxon>Actinomycetota</taxon>
        <taxon>Actinomycetes</taxon>
        <taxon>Actinomycetales</taxon>
        <taxon>Actinomycetaceae</taxon>
        <taxon>Actinotignum</taxon>
    </lineage>
</organism>
<comment type="function">
    <text evidence="1">Part of the binding-protein-dependent transport system for phosphate; probably responsible for the translocation of the substrate across the membrane.</text>
</comment>
<feature type="transmembrane region" description="Helical" evidence="10">
    <location>
        <begin position="211"/>
        <end position="237"/>
    </location>
</feature>
<keyword evidence="4" id="KW-0813">Transport</keyword>
<dbReference type="AlphaFoldDB" id="A0AAW9HP34"/>
<feature type="compositionally biased region" description="Gly residues" evidence="11">
    <location>
        <begin position="25"/>
        <end position="34"/>
    </location>
</feature>
<dbReference type="NCBIfam" id="TIGR00974">
    <property type="entry name" value="3a0107s02c"/>
    <property type="match status" value="1"/>
</dbReference>
<comment type="caution">
    <text evidence="13">The sequence shown here is derived from an EMBL/GenBank/DDBJ whole genome shotgun (WGS) entry which is preliminary data.</text>
</comment>
<protein>
    <recommendedName>
        <fullName evidence="10">Phosphate transport system permease protein PstA</fullName>
    </recommendedName>
</protein>
<feature type="transmembrane region" description="Helical" evidence="10">
    <location>
        <begin position="59"/>
        <end position="79"/>
    </location>
</feature>
<dbReference type="InterPro" id="IPR005672">
    <property type="entry name" value="Phosphate_PstA"/>
</dbReference>
<feature type="transmembrane region" description="Helical" evidence="10">
    <location>
        <begin position="294"/>
        <end position="315"/>
    </location>
</feature>
<dbReference type="InterPro" id="IPR035906">
    <property type="entry name" value="MetI-like_sf"/>
</dbReference>
<comment type="similarity">
    <text evidence="3 10">Belongs to the binding-protein-dependent transport system permease family. CysTW subfamily.</text>
</comment>
<dbReference type="RefSeq" id="WP_087069754.1">
    <property type="nucleotide sequence ID" value="NZ_CAUPFC010000025.1"/>
</dbReference>
<keyword evidence="9 10" id="KW-0472">Membrane</keyword>